<evidence type="ECO:0000313" key="1">
    <source>
        <dbReference type="EMBL" id="KLO15356.1"/>
    </source>
</evidence>
<reference evidence="1 2" key="1">
    <citation type="submission" date="2015-04" db="EMBL/GenBank/DDBJ databases">
        <title>Complete genome sequence of Schizopora paradoxa KUC8140, a cosmopolitan wood degrader in East Asia.</title>
        <authorList>
            <consortium name="DOE Joint Genome Institute"/>
            <person name="Min B."/>
            <person name="Park H."/>
            <person name="Jang Y."/>
            <person name="Kim J.-J."/>
            <person name="Kim K.H."/>
            <person name="Pangilinan J."/>
            <person name="Lipzen A."/>
            <person name="Riley R."/>
            <person name="Grigoriev I.V."/>
            <person name="Spatafora J.W."/>
            <person name="Choi I.-G."/>
        </authorList>
    </citation>
    <scope>NUCLEOTIDE SEQUENCE [LARGE SCALE GENOMIC DNA]</scope>
    <source>
        <strain evidence="1 2">KUC8140</strain>
    </source>
</reference>
<dbReference type="InParanoid" id="A0A0H2SE71"/>
<gene>
    <name evidence="1" type="ORF">SCHPADRAFT_270569</name>
</gene>
<proteinExistence type="predicted"/>
<name>A0A0H2SE71_9AGAM</name>
<accession>A0A0H2SE71</accession>
<sequence length="255" mass="28957">MDALEDFHLTFIGANYFERFRRRYQPPSPFKRTYLPSVRRLQVELSVSGYDYPCSKNLLQILFASLFFPGTTDLSLVLNGIIYAGVEDVSLDAEMMLLFQHFDMFSRVERFRLKAINSQSSSKSSFSVSIPFWTLPNLKELSLCCNIRLIPRNDFAGKYASPALQMLIIESTEVGLRALGPFVKSVIKRQEEDGRWGSSHELVIINADTLHYIHQMVTKRCTTKTFAGDAAIRWCTNGVPEIPAFDETGDSCIIS</sequence>
<dbReference type="EMBL" id="KQ085931">
    <property type="protein sequence ID" value="KLO15356.1"/>
    <property type="molecule type" value="Genomic_DNA"/>
</dbReference>
<organism evidence="1 2">
    <name type="scientific">Schizopora paradoxa</name>
    <dbReference type="NCBI Taxonomy" id="27342"/>
    <lineage>
        <taxon>Eukaryota</taxon>
        <taxon>Fungi</taxon>
        <taxon>Dikarya</taxon>
        <taxon>Basidiomycota</taxon>
        <taxon>Agaricomycotina</taxon>
        <taxon>Agaricomycetes</taxon>
        <taxon>Hymenochaetales</taxon>
        <taxon>Schizoporaceae</taxon>
        <taxon>Schizopora</taxon>
    </lineage>
</organism>
<evidence type="ECO:0000313" key="2">
    <source>
        <dbReference type="Proteomes" id="UP000053477"/>
    </source>
</evidence>
<keyword evidence="2" id="KW-1185">Reference proteome</keyword>
<dbReference type="AlphaFoldDB" id="A0A0H2SE71"/>
<dbReference type="Proteomes" id="UP000053477">
    <property type="component" value="Unassembled WGS sequence"/>
</dbReference>
<protein>
    <submittedName>
        <fullName evidence="1">Uncharacterized protein</fullName>
    </submittedName>
</protein>